<dbReference type="AlphaFoldDB" id="A0A0E4G9J5"/>
<dbReference type="RefSeq" id="WP_052729531.1">
    <property type="nucleotide sequence ID" value="NZ_CGIH01000004.1"/>
</dbReference>
<dbReference type="GO" id="GO:0008832">
    <property type="term" value="F:dGTPase activity"/>
    <property type="evidence" value="ECO:0007669"/>
    <property type="project" value="TreeGrafter"/>
</dbReference>
<sequence>MTYAWDRLNLSNSITGMGKPQYIVRQERFYKPLHEVVSVAIIKSLKSILDTMYFEGITDIVAQILEGQVIPQLNFLKDILSGSIDADRMDYLLRDSLHCGVSYGSFDHDRLIDTLTVFSDGTGSLSLAVDHGGIHSIEALILARYYMFTQVYMHRTRRIYDIYLKDFMENWKPDLNPLTAVLDYDDIDLITMMKNASRDKNHPSHVVATRICCRQHHSVIYETSEFADARTLRKAKGIFQNLENNSSNYNFILDEKAKGSIHKFFVPGEHDEGIELQVVHKQRHTLITEESSILEKIPKLFHVVRIYVNEKDQAKLNDLRIKAKKIEGEVM</sequence>
<reference evidence="2 4" key="1">
    <citation type="submission" date="2015-03" db="EMBL/GenBank/DDBJ databases">
        <authorList>
            <person name="Strepis Nikolaos"/>
        </authorList>
    </citation>
    <scope>NUCLEOTIDE SEQUENCE [LARGE SCALE GENOMIC DNA]</scope>
    <source>
        <strain evidence="2 4">OL-4</strain>
    </source>
</reference>
<protein>
    <submittedName>
        <fullName evidence="2">HD domain</fullName>
    </submittedName>
</protein>
<evidence type="ECO:0000313" key="2">
    <source>
        <dbReference type="EMBL" id="CFX06340.1"/>
    </source>
</evidence>
<keyword evidence="4" id="KW-1185">Reference proteome</keyword>
<dbReference type="InterPro" id="IPR050135">
    <property type="entry name" value="dGTPase-like"/>
</dbReference>
<dbReference type="InterPro" id="IPR045509">
    <property type="entry name" value="HD_assoc_2"/>
</dbReference>
<dbReference type="SUPFAM" id="SSF109604">
    <property type="entry name" value="HD-domain/PDEase-like"/>
    <property type="match status" value="1"/>
</dbReference>
<gene>
    <name evidence="3" type="ORF">1035</name>
    <name evidence="2" type="ORF">356</name>
</gene>
<dbReference type="EMBL" id="CGIH01000004">
    <property type="protein sequence ID" value="CFX06340.1"/>
    <property type="molecule type" value="Genomic_DNA"/>
</dbReference>
<organism evidence="2 4">
    <name type="scientific">Syntrophomonas zehnderi OL-4</name>
    <dbReference type="NCBI Taxonomy" id="690567"/>
    <lineage>
        <taxon>Bacteria</taxon>
        <taxon>Bacillati</taxon>
        <taxon>Bacillota</taxon>
        <taxon>Clostridia</taxon>
        <taxon>Eubacteriales</taxon>
        <taxon>Syntrophomonadaceae</taxon>
        <taxon>Syntrophomonas</taxon>
    </lineage>
</organism>
<dbReference type="GO" id="GO:0006203">
    <property type="term" value="P:dGTP catabolic process"/>
    <property type="evidence" value="ECO:0007669"/>
    <property type="project" value="TreeGrafter"/>
</dbReference>
<evidence type="ECO:0000313" key="4">
    <source>
        <dbReference type="Proteomes" id="UP000045545"/>
    </source>
</evidence>
<dbReference type="PANTHER" id="PTHR11373">
    <property type="entry name" value="DEOXYNUCLEOSIDE TRIPHOSPHATE TRIPHOSPHOHYDROLASE"/>
    <property type="match status" value="1"/>
</dbReference>
<feature type="domain" description="HD-associated" evidence="1">
    <location>
        <begin position="106"/>
        <end position="206"/>
    </location>
</feature>
<proteinExistence type="predicted"/>
<name>A0A0E4G9J5_9FIRM</name>
<dbReference type="PANTHER" id="PTHR11373:SF4">
    <property type="entry name" value="DEOXYNUCLEOSIDE TRIPHOSPHATE TRIPHOSPHOHYDROLASE SAMHD1"/>
    <property type="match status" value="1"/>
</dbReference>
<dbReference type="Pfam" id="PF19276">
    <property type="entry name" value="HD_assoc_2"/>
    <property type="match status" value="1"/>
</dbReference>
<evidence type="ECO:0000313" key="3">
    <source>
        <dbReference type="EMBL" id="CFX33414.1"/>
    </source>
</evidence>
<dbReference type="CDD" id="cd00077">
    <property type="entry name" value="HDc"/>
    <property type="match status" value="1"/>
</dbReference>
<dbReference type="Gene3D" id="1.10.3210.10">
    <property type="entry name" value="Hypothetical protein af1432"/>
    <property type="match status" value="1"/>
</dbReference>
<evidence type="ECO:0000259" key="1">
    <source>
        <dbReference type="Pfam" id="PF19276"/>
    </source>
</evidence>
<dbReference type="OrthoDB" id="9803619at2"/>
<dbReference type="Proteomes" id="UP000045545">
    <property type="component" value="Unassembled WGS sequence"/>
</dbReference>
<accession>A0A0E4G9J5</accession>
<dbReference type="InterPro" id="IPR003607">
    <property type="entry name" value="HD/PDEase_dom"/>
</dbReference>
<dbReference type="STRING" id="690567.1035"/>
<dbReference type="EMBL" id="CGIH01000018">
    <property type="protein sequence ID" value="CFX33414.1"/>
    <property type="molecule type" value="Genomic_DNA"/>
</dbReference>